<sequence>MSAADTPQHFVSRAASVKSATQAIYYLVVYTSLVLTLVHLLWFNRVVGSIWIGCPLLWHRGTTVLLLLATTQLTAYCYVDFNQRWEIANCAARQERFRMMTANGAVFLEAIVRTSSGQSWLTSIAAPPLGVMDEKAIWVSSNISGFVTQRQNFKLIGLTNIYTQYAYGAHYP</sequence>
<reference evidence="4 6" key="1">
    <citation type="submission" date="2019-03" db="EMBL/GenBank/DDBJ databases">
        <authorList>
            <person name="Gaulin E."/>
            <person name="Dumas B."/>
        </authorList>
    </citation>
    <scope>NUCLEOTIDE SEQUENCE [LARGE SCALE GENOMIC DNA]</scope>
    <source>
        <strain evidence="4">CBS 568.67</strain>
    </source>
</reference>
<reference evidence="2" key="2">
    <citation type="submission" date="2019-06" db="EMBL/GenBank/DDBJ databases">
        <title>Genomics analysis of Aphanomyces spp. identifies a new class of oomycete effector associated with host adaptation.</title>
        <authorList>
            <person name="Gaulin E."/>
        </authorList>
    </citation>
    <scope>NUCLEOTIDE SEQUENCE</scope>
    <source>
        <strain evidence="2">CBS 578.67</strain>
    </source>
</reference>
<evidence type="ECO:0000256" key="1">
    <source>
        <dbReference type="SAM" id="Phobius"/>
    </source>
</evidence>
<keyword evidence="6" id="KW-1185">Reference proteome</keyword>
<dbReference type="AlphaFoldDB" id="A0A485KHV4"/>
<protein>
    <submittedName>
        <fullName evidence="5">Aste57867_14233 protein</fullName>
    </submittedName>
    <submittedName>
        <fullName evidence="4">Aste57867_7133 protein</fullName>
    </submittedName>
</protein>
<dbReference type="Proteomes" id="UP000332933">
    <property type="component" value="Unassembled WGS sequence"/>
</dbReference>
<feature type="transmembrane region" description="Helical" evidence="1">
    <location>
        <begin position="62"/>
        <end position="79"/>
    </location>
</feature>
<keyword evidence="1" id="KW-1133">Transmembrane helix</keyword>
<proteinExistence type="predicted"/>
<feature type="transmembrane region" description="Helical" evidence="1">
    <location>
        <begin position="23"/>
        <end position="42"/>
    </location>
</feature>
<dbReference type="EMBL" id="CAADRA010005553">
    <property type="protein sequence ID" value="VFT91058.1"/>
    <property type="molecule type" value="Genomic_DNA"/>
</dbReference>
<evidence type="ECO:0000313" key="5">
    <source>
        <dbReference type="EMBL" id="VFT91058.1"/>
    </source>
</evidence>
<evidence type="ECO:0000313" key="3">
    <source>
        <dbReference type="EMBL" id="KAF0705105.1"/>
    </source>
</evidence>
<evidence type="ECO:0000313" key="2">
    <source>
        <dbReference type="EMBL" id="KAF0694891.1"/>
    </source>
</evidence>
<dbReference type="EMBL" id="VJMH01003704">
    <property type="protein sequence ID" value="KAF0705105.1"/>
    <property type="molecule type" value="Genomic_DNA"/>
</dbReference>
<dbReference type="EMBL" id="VJMH01005532">
    <property type="protein sequence ID" value="KAF0694891.1"/>
    <property type="molecule type" value="Genomic_DNA"/>
</dbReference>
<keyword evidence="1" id="KW-0472">Membrane</keyword>
<gene>
    <name evidence="4" type="primary">Aste57867_7133</name>
    <name evidence="5" type="synonym">Aste57867_14233</name>
    <name evidence="3" type="ORF">As57867_007109</name>
    <name evidence="2" type="ORF">As57867_014182</name>
    <name evidence="5" type="ORF">ASTE57867_14233</name>
    <name evidence="4" type="ORF">ASTE57867_7133</name>
</gene>
<dbReference type="EMBL" id="CAADRA010003716">
    <property type="protein sequence ID" value="VFT84065.1"/>
    <property type="molecule type" value="Genomic_DNA"/>
</dbReference>
<evidence type="ECO:0000313" key="6">
    <source>
        <dbReference type="Proteomes" id="UP000332933"/>
    </source>
</evidence>
<keyword evidence="1" id="KW-0812">Transmembrane</keyword>
<organism evidence="4 6">
    <name type="scientific">Aphanomyces stellatus</name>
    <dbReference type="NCBI Taxonomy" id="120398"/>
    <lineage>
        <taxon>Eukaryota</taxon>
        <taxon>Sar</taxon>
        <taxon>Stramenopiles</taxon>
        <taxon>Oomycota</taxon>
        <taxon>Saprolegniomycetes</taxon>
        <taxon>Saprolegniales</taxon>
        <taxon>Verrucalvaceae</taxon>
        <taxon>Aphanomyces</taxon>
    </lineage>
</organism>
<evidence type="ECO:0000313" key="4">
    <source>
        <dbReference type="EMBL" id="VFT84065.1"/>
    </source>
</evidence>
<accession>A0A485KHV4</accession>
<name>A0A485KHV4_9STRA</name>